<sequence length="210" mass="22965">MIAVLTGDLVESTRLSSTHYTQTINALTTVLNHLQEQTGCTYELFRGDGFQVVFPDPKHAIHALFTIRLYLNSQMSEVAVNCTQALAYGEGTLLESSPGTSNGEAFVLSGRTLDNTRGGEFRVILAPGQSGTKGQQTALDIMCSQLSYVLNRLSKKQADLLYQYLSQNFPTHQVLADNNNTSRQNISERLKSAGGDLLAPFIDYINALKG</sequence>
<evidence type="ECO:0008006" key="3">
    <source>
        <dbReference type="Google" id="ProtNLM"/>
    </source>
</evidence>
<dbReference type="InterPro" id="IPR029787">
    <property type="entry name" value="Nucleotide_cyclase"/>
</dbReference>
<dbReference type="OrthoDB" id="7064118at2"/>
<evidence type="ECO:0000313" key="2">
    <source>
        <dbReference type="Proteomes" id="UP000175691"/>
    </source>
</evidence>
<dbReference type="EMBL" id="MDHN01000014">
    <property type="protein sequence ID" value="OFC71438.1"/>
    <property type="molecule type" value="Genomic_DNA"/>
</dbReference>
<name>A0A1E7ZD47_9ALTE</name>
<dbReference type="Proteomes" id="UP000175691">
    <property type="component" value="Unassembled WGS sequence"/>
</dbReference>
<proteinExistence type="predicted"/>
<keyword evidence="2" id="KW-1185">Reference proteome</keyword>
<organism evidence="1 2">
    <name type="scientific">Alteromonas confluentis</name>
    <dbReference type="NCBI Taxonomy" id="1656094"/>
    <lineage>
        <taxon>Bacteria</taxon>
        <taxon>Pseudomonadati</taxon>
        <taxon>Pseudomonadota</taxon>
        <taxon>Gammaproteobacteria</taxon>
        <taxon>Alteromonadales</taxon>
        <taxon>Alteromonadaceae</taxon>
        <taxon>Alteromonas/Salinimonas group</taxon>
        <taxon>Alteromonas</taxon>
    </lineage>
</organism>
<accession>A0A1E7ZD47</accession>
<dbReference type="RefSeq" id="WP_070124674.1">
    <property type="nucleotide sequence ID" value="NZ_MDHN01000014.1"/>
</dbReference>
<dbReference type="Gene3D" id="3.30.70.1230">
    <property type="entry name" value="Nucleotide cyclase"/>
    <property type="match status" value="1"/>
</dbReference>
<dbReference type="STRING" id="1656094.BFC18_08155"/>
<reference evidence="1 2" key="1">
    <citation type="submission" date="2016-08" db="EMBL/GenBank/DDBJ databases">
        <authorList>
            <person name="Seilhamer J.J."/>
        </authorList>
    </citation>
    <scope>NUCLEOTIDE SEQUENCE [LARGE SCALE GENOMIC DNA]</scope>
    <source>
        <strain evidence="1 2">KCTC 42603</strain>
    </source>
</reference>
<evidence type="ECO:0000313" key="1">
    <source>
        <dbReference type="EMBL" id="OFC71438.1"/>
    </source>
</evidence>
<protein>
    <recommendedName>
        <fullName evidence="3">Guanylate cyclase domain-containing protein</fullName>
    </recommendedName>
</protein>
<dbReference type="AlphaFoldDB" id="A0A1E7ZD47"/>
<dbReference type="SUPFAM" id="SSF55073">
    <property type="entry name" value="Nucleotide cyclase"/>
    <property type="match status" value="1"/>
</dbReference>
<gene>
    <name evidence="1" type="ORF">BFC18_08155</name>
</gene>
<comment type="caution">
    <text evidence="1">The sequence shown here is derived from an EMBL/GenBank/DDBJ whole genome shotgun (WGS) entry which is preliminary data.</text>
</comment>